<proteinExistence type="predicted"/>
<protein>
    <recommendedName>
        <fullName evidence="4">Spectrin repeat-containing domain protein</fullName>
    </recommendedName>
</protein>
<dbReference type="EMBL" id="UYRU01049152">
    <property type="protein sequence ID" value="VDN10442.1"/>
    <property type="molecule type" value="Genomic_DNA"/>
</dbReference>
<dbReference type="SUPFAM" id="SSF46966">
    <property type="entry name" value="Spectrin repeat"/>
    <property type="match status" value="1"/>
</dbReference>
<dbReference type="AlphaFoldDB" id="A0A3P7NPS6"/>
<organism evidence="2 3">
    <name type="scientific">Dibothriocephalus latus</name>
    <name type="common">Fish tapeworm</name>
    <name type="synonym">Diphyllobothrium latum</name>
    <dbReference type="NCBI Taxonomy" id="60516"/>
    <lineage>
        <taxon>Eukaryota</taxon>
        <taxon>Metazoa</taxon>
        <taxon>Spiralia</taxon>
        <taxon>Lophotrochozoa</taxon>
        <taxon>Platyhelminthes</taxon>
        <taxon>Cestoda</taxon>
        <taxon>Eucestoda</taxon>
        <taxon>Diphyllobothriidea</taxon>
        <taxon>Diphyllobothriidae</taxon>
        <taxon>Dibothriocephalus</taxon>
    </lineage>
</organism>
<dbReference type="Pfam" id="PF00435">
    <property type="entry name" value="Spectrin"/>
    <property type="match status" value="1"/>
</dbReference>
<gene>
    <name evidence="2" type="ORF">DILT_LOCUS6273</name>
</gene>
<dbReference type="CDD" id="cd00176">
    <property type="entry name" value="SPEC"/>
    <property type="match status" value="1"/>
</dbReference>
<name>A0A3P7NPS6_DIBLA</name>
<evidence type="ECO:0000256" key="1">
    <source>
        <dbReference type="ARBA" id="ARBA00022737"/>
    </source>
</evidence>
<feature type="non-terminal residue" evidence="2">
    <location>
        <position position="223"/>
    </location>
</feature>
<keyword evidence="1" id="KW-0677">Repeat</keyword>
<accession>A0A3P7NPS6</accession>
<keyword evidence="3" id="KW-1185">Reference proteome</keyword>
<evidence type="ECO:0008006" key="4">
    <source>
        <dbReference type="Google" id="ProtNLM"/>
    </source>
</evidence>
<evidence type="ECO:0000313" key="3">
    <source>
        <dbReference type="Proteomes" id="UP000281553"/>
    </source>
</evidence>
<evidence type="ECO:0000313" key="2">
    <source>
        <dbReference type="EMBL" id="VDN10442.1"/>
    </source>
</evidence>
<dbReference type="SMART" id="SM00150">
    <property type="entry name" value="SPEC"/>
    <property type="match status" value="2"/>
</dbReference>
<reference evidence="2 3" key="1">
    <citation type="submission" date="2018-11" db="EMBL/GenBank/DDBJ databases">
        <authorList>
            <consortium name="Pathogen Informatics"/>
        </authorList>
    </citation>
    <scope>NUCLEOTIDE SEQUENCE [LARGE SCALE GENOMIC DNA]</scope>
</reference>
<dbReference type="InterPro" id="IPR018159">
    <property type="entry name" value="Spectrin/alpha-actinin"/>
</dbReference>
<dbReference type="InterPro" id="IPR002017">
    <property type="entry name" value="Spectrin_repeat"/>
</dbReference>
<dbReference type="Proteomes" id="UP000281553">
    <property type="component" value="Unassembled WGS sequence"/>
</dbReference>
<dbReference type="Gene3D" id="1.20.58.60">
    <property type="match status" value="1"/>
</dbReference>
<sequence>MSIIKHGGSQLKTSVEVAEALIQEHKAFTASLRTCVNRLDALTRSGNELAAQDQLHRDRILDKLSTLKSRLNNNAKRSELRGRVLEENFRLQEYFREVDEIEDWISEKSQVLDSLSMFAKHDVVSLFTKVQALQDEIEITRETADKVVKHGRQLVDEYAHLEPPVNERTEKLRLHWDELVQNTQDAILALSHSQTETDYADMLARRDPRRAYELKAVVDTLSK</sequence>
<dbReference type="PANTHER" id="PTHR11915">
    <property type="entry name" value="SPECTRIN/FILAMIN RELATED CYTOSKELETAL PROTEIN"/>
    <property type="match status" value="1"/>
</dbReference>